<dbReference type="SUPFAM" id="SSF143631">
    <property type="entry name" value="ApbE-like"/>
    <property type="match status" value="1"/>
</dbReference>
<evidence type="ECO:0000313" key="12">
    <source>
        <dbReference type="EMBL" id="MQS53397.1"/>
    </source>
</evidence>
<keyword evidence="5 10" id="KW-0479">Metal-binding</keyword>
<evidence type="ECO:0000256" key="10">
    <source>
        <dbReference type="PIRNR" id="PIRNR006268"/>
    </source>
</evidence>
<protein>
    <recommendedName>
        <fullName evidence="2 10">FAD:protein FMN transferase</fullName>
        <ecNumber evidence="1 10">2.7.1.180</ecNumber>
    </recommendedName>
    <alternativeName>
        <fullName evidence="8 10">Flavin transferase</fullName>
    </alternativeName>
</protein>
<keyword evidence="4 10" id="KW-0808">Transferase</keyword>
<dbReference type="Pfam" id="PF02424">
    <property type="entry name" value="ApbE"/>
    <property type="match status" value="1"/>
</dbReference>
<name>A0A5P0ZL51_9LACO</name>
<evidence type="ECO:0000313" key="13">
    <source>
        <dbReference type="Proteomes" id="UP000380386"/>
    </source>
</evidence>
<organism evidence="12 13">
    <name type="scientific">Companilactobacillus mishanensis</name>
    <dbReference type="NCBI Taxonomy" id="2486008"/>
    <lineage>
        <taxon>Bacteria</taxon>
        <taxon>Bacillati</taxon>
        <taxon>Bacillota</taxon>
        <taxon>Bacilli</taxon>
        <taxon>Lactobacillales</taxon>
        <taxon>Lactobacillaceae</taxon>
        <taxon>Companilactobacillus</taxon>
    </lineage>
</organism>
<sequence length="317" mass="35712">MPKFTNTYHALGTKINLTVYSEIDWPYLDEAYHLIQHYEDVLTVNRSKSELMSINHASGKHAVKVSSISYQIVKKAVEVSLENDGFNAAIGPLVKLWHIGFSNAHVPTDEQVQERMKLIDPKQIVLNDDEKSVYLLKKGMELDLGGIAKGYIADAIKDLWHSNHVERGIIDLGGNILLVGDSQHSDKLWNVGVQSPFDHRSESLGMLHIPDFSIVTSGIYERFLKSGGHNYHHILDPKTGYPVQNDLVGVTVVSPMSITGEIWSSLGFYNDYDKTEDLLADEQDVGLIFVYKDREVRVTKNLKGKFKITDDSFKLIN</sequence>
<dbReference type="InterPro" id="IPR003374">
    <property type="entry name" value="ApbE-like_sf"/>
</dbReference>
<dbReference type="RefSeq" id="WP_153383859.1">
    <property type="nucleotide sequence ID" value="NZ_VDFM01000016.1"/>
</dbReference>
<dbReference type="PANTHER" id="PTHR30040:SF2">
    <property type="entry name" value="FAD:PROTEIN FMN TRANSFERASE"/>
    <property type="match status" value="1"/>
</dbReference>
<comment type="caution">
    <text evidence="12">The sequence shown here is derived from an EMBL/GenBank/DDBJ whole genome shotgun (WGS) entry which is preliminary data.</text>
</comment>
<feature type="binding site" evidence="11">
    <location>
        <position position="265"/>
    </location>
    <ligand>
        <name>Mg(2+)</name>
        <dbReference type="ChEBI" id="CHEBI:18420"/>
    </ligand>
</feature>
<proteinExistence type="inferred from homology"/>
<evidence type="ECO:0000256" key="9">
    <source>
        <dbReference type="ARBA" id="ARBA00048540"/>
    </source>
</evidence>
<evidence type="ECO:0000256" key="5">
    <source>
        <dbReference type="ARBA" id="ARBA00022723"/>
    </source>
</evidence>
<keyword evidence="7 10" id="KW-0460">Magnesium</keyword>
<dbReference type="OrthoDB" id="9778595at2"/>
<dbReference type="EC" id="2.7.1.180" evidence="1 10"/>
<evidence type="ECO:0000256" key="7">
    <source>
        <dbReference type="ARBA" id="ARBA00022842"/>
    </source>
</evidence>
<dbReference type="PIRSF" id="PIRSF006268">
    <property type="entry name" value="ApbE"/>
    <property type="match status" value="1"/>
</dbReference>
<dbReference type="Gene3D" id="3.10.520.10">
    <property type="entry name" value="ApbE-like domains"/>
    <property type="match status" value="1"/>
</dbReference>
<dbReference type="GO" id="GO:0016740">
    <property type="term" value="F:transferase activity"/>
    <property type="evidence" value="ECO:0007669"/>
    <property type="project" value="UniProtKB-UniRule"/>
</dbReference>
<reference evidence="12 13" key="1">
    <citation type="journal article" date="2019" name="Syst. Appl. Microbiol.">
        <title>Polyphasic characterization of two novel Lactobacillus spp. isolated from blown salami packages: Description of Lactobacillus halodurans sp. nov. and Lactobacillus salsicarnum sp. nov.</title>
        <authorList>
            <person name="Schuster J.A."/>
            <person name="Klingl A."/>
            <person name="Vogel R.F."/>
            <person name="Ehrmann M.A."/>
        </authorList>
    </citation>
    <scope>NUCLEOTIDE SEQUENCE [LARGE SCALE GENOMIC DNA]</scope>
    <source>
        <strain evidence="12 13">TMW 1.2118</strain>
    </source>
</reference>
<evidence type="ECO:0000256" key="3">
    <source>
        <dbReference type="ARBA" id="ARBA00022630"/>
    </source>
</evidence>
<evidence type="ECO:0000256" key="2">
    <source>
        <dbReference type="ARBA" id="ARBA00016337"/>
    </source>
</evidence>
<dbReference type="PANTHER" id="PTHR30040">
    <property type="entry name" value="THIAMINE BIOSYNTHESIS LIPOPROTEIN APBE"/>
    <property type="match status" value="1"/>
</dbReference>
<evidence type="ECO:0000256" key="6">
    <source>
        <dbReference type="ARBA" id="ARBA00022827"/>
    </source>
</evidence>
<dbReference type="Proteomes" id="UP000380386">
    <property type="component" value="Unassembled WGS sequence"/>
</dbReference>
<feature type="binding site" evidence="11">
    <location>
        <position position="146"/>
    </location>
    <ligand>
        <name>Mg(2+)</name>
        <dbReference type="ChEBI" id="CHEBI:18420"/>
    </ligand>
</feature>
<evidence type="ECO:0000256" key="4">
    <source>
        <dbReference type="ARBA" id="ARBA00022679"/>
    </source>
</evidence>
<dbReference type="InterPro" id="IPR024932">
    <property type="entry name" value="ApbE"/>
</dbReference>
<evidence type="ECO:0000256" key="1">
    <source>
        <dbReference type="ARBA" id="ARBA00011955"/>
    </source>
</evidence>
<dbReference type="EMBL" id="VDFM01000016">
    <property type="protein sequence ID" value="MQS53397.1"/>
    <property type="molecule type" value="Genomic_DNA"/>
</dbReference>
<keyword evidence="6 10" id="KW-0274">FAD</keyword>
<comment type="catalytic activity">
    <reaction evidence="9 10">
        <text>L-threonyl-[protein] + FAD = FMN-L-threonyl-[protein] + AMP + H(+)</text>
        <dbReference type="Rhea" id="RHEA:36847"/>
        <dbReference type="Rhea" id="RHEA-COMP:11060"/>
        <dbReference type="Rhea" id="RHEA-COMP:11061"/>
        <dbReference type="ChEBI" id="CHEBI:15378"/>
        <dbReference type="ChEBI" id="CHEBI:30013"/>
        <dbReference type="ChEBI" id="CHEBI:57692"/>
        <dbReference type="ChEBI" id="CHEBI:74257"/>
        <dbReference type="ChEBI" id="CHEBI:456215"/>
        <dbReference type="EC" id="2.7.1.180"/>
    </reaction>
</comment>
<evidence type="ECO:0000256" key="11">
    <source>
        <dbReference type="PIRSR" id="PIRSR006268-2"/>
    </source>
</evidence>
<gene>
    <name evidence="12" type="ORF">FHL02_10230</name>
</gene>
<accession>A0A5P0ZL51</accession>
<dbReference type="GO" id="GO:0046872">
    <property type="term" value="F:metal ion binding"/>
    <property type="evidence" value="ECO:0007669"/>
    <property type="project" value="UniProtKB-UniRule"/>
</dbReference>
<keyword evidence="3 10" id="KW-0285">Flavoprotein</keyword>
<evidence type="ECO:0000256" key="8">
    <source>
        <dbReference type="ARBA" id="ARBA00031306"/>
    </source>
</evidence>
<dbReference type="AlphaFoldDB" id="A0A5P0ZL51"/>
<comment type="cofactor">
    <cofactor evidence="11">
        <name>Mg(2+)</name>
        <dbReference type="ChEBI" id="CHEBI:18420"/>
    </cofactor>
    <cofactor evidence="11">
        <name>Mn(2+)</name>
        <dbReference type="ChEBI" id="CHEBI:29035"/>
    </cofactor>
    <text evidence="11">Magnesium. Can also use manganese.</text>
</comment>
<comment type="similarity">
    <text evidence="10">Belongs to the ApbE family.</text>
</comment>